<keyword evidence="9" id="KW-0378">Hydrolase</keyword>
<dbReference type="InterPro" id="IPR001357">
    <property type="entry name" value="BRCT_dom"/>
</dbReference>
<feature type="domain" description="FCP1 homology" evidence="24">
    <location>
        <begin position="804"/>
        <end position="976"/>
    </location>
</feature>
<comment type="cofactor">
    <cofactor evidence="2">
        <name>Co(2+)</name>
        <dbReference type="ChEBI" id="CHEBI:48828"/>
    </cofactor>
</comment>
<evidence type="ECO:0000256" key="20">
    <source>
        <dbReference type="RuleBase" id="RU363132"/>
    </source>
</evidence>
<dbReference type="Gene3D" id="3.40.50.1000">
    <property type="entry name" value="HAD superfamily/HAD-like"/>
    <property type="match status" value="1"/>
</dbReference>
<evidence type="ECO:0000256" key="11">
    <source>
        <dbReference type="ARBA" id="ARBA00022884"/>
    </source>
</evidence>
<dbReference type="PANTHER" id="PTHR46626:SF1">
    <property type="entry name" value="RETICULON-LIKE PROTEIN B21"/>
    <property type="match status" value="1"/>
</dbReference>
<dbReference type="SMART" id="SM00577">
    <property type="entry name" value="CPDc"/>
    <property type="match status" value="1"/>
</dbReference>
<evidence type="ECO:0000256" key="12">
    <source>
        <dbReference type="ARBA" id="ARBA00022989"/>
    </source>
</evidence>
<dbReference type="PROSITE" id="PS50969">
    <property type="entry name" value="FCP1"/>
    <property type="match status" value="1"/>
</dbReference>
<feature type="region of interest" description="Disordered" evidence="21">
    <location>
        <begin position="699"/>
        <end position="740"/>
    </location>
</feature>
<evidence type="ECO:0000256" key="19">
    <source>
        <dbReference type="ARBA" id="ARBA00063107"/>
    </source>
</evidence>
<keyword evidence="10 20" id="KW-0256">Endoplasmic reticulum</keyword>
<keyword evidence="8" id="KW-0479">Metal-binding</keyword>
<dbReference type="SUPFAM" id="SSF56784">
    <property type="entry name" value="HAD-like"/>
    <property type="match status" value="1"/>
</dbReference>
<dbReference type="GO" id="GO:0004722">
    <property type="term" value="F:protein serine/threonine phosphatase activity"/>
    <property type="evidence" value="ECO:0007669"/>
    <property type="project" value="UniProtKB-EC"/>
</dbReference>
<evidence type="ECO:0000256" key="7">
    <source>
        <dbReference type="ARBA" id="ARBA00022692"/>
    </source>
</evidence>
<evidence type="ECO:0000256" key="17">
    <source>
        <dbReference type="ARBA" id="ARBA00047761"/>
    </source>
</evidence>
<protein>
    <recommendedName>
        <fullName evidence="20">Reticulon-like protein</fullName>
    </recommendedName>
</protein>
<dbReference type="Proteomes" id="UP001374584">
    <property type="component" value="Unassembled WGS sequence"/>
</dbReference>
<evidence type="ECO:0000256" key="1">
    <source>
        <dbReference type="ARBA" id="ARBA00001936"/>
    </source>
</evidence>
<evidence type="ECO:0000256" key="5">
    <source>
        <dbReference type="ARBA" id="ARBA00004477"/>
    </source>
</evidence>
<dbReference type="FunFam" id="3.40.50.10190:FF:000014">
    <property type="entry name" value="RNA polymerase II C-terminal domain phosphatase-like 3"/>
    <property type="match status" value="1"/>
</dbReference>
<evidence type="ECO:0000259" key="24">
    <source>
        <dbReference type="PROSITE" id="PS50969"/>
    </source>
</evidence>
<evidence type="ECO:0000256" key="21">
    <source>
        <dbReference type="SAM" id="MobiDB-lite"/>
    </source>
</evidence>
<dbReference type="GO" id="GO:0009651">
    <property type="term" value="P:response to salt stress"/>
    <property type="evidence" value="ECO:0007669"/>
    <property type="project" value="UniProtKB-ARBA"/>
</dbReference>
<comment type="subcellular location">
    <subcellularLocation>
        <location evidence="5 20">Endoplasmic reticulum membrane</location>
        <topology evidence="5 20">Multi-pass membrane protein</topology>
    </subcellularLocation>
    <subcellularLocation>
        <location evidence="4">Nucleus</location>
    </subcellularLocation>
</comment>
<evidence type="ECO:0000256" key="8">
    <source>
        <dbReference type="ARBA" id="ARBA00022723"/>
    </source>
</evidence>
<feature type="compositionally biased region" description="Acidic residues" evidence="21">
    <location>
        <begin position="230"/>
        <end position="254"/>
    </location>
</feature>
<dbReference type="SMART" id="SM00292">
    <property type="entry name" value="BRCT"/>
    <property type="match status" value="1"/>
</dbReference>
<dbReference type="Pfam" id="PF00533">
    <property type="entry name" value="BRCT"/>
    <property type="match status" value="1"/>
</dbReference>
<dbReference type="InterPro" id="IPR011947">
    <property type="entry name" value="FCP1_euk"/>
</dbReference>
<dbReference type="GO" id="GO:0046872">
    <property type="term" value="F:metal ion binding"/>
    <property type="evidence" value="ECO:0007669"/>
    <property type="project" value="UniProtKB-KW"/>
</dbReference>
<dbReference type="PROSITE" id="PS50845">
    <property type="entry name" value="RETICULON"/>
    <property type="match status" value="1"/>
</dbReference>
<dbReference type="SUPFAM" id="SSF52113">
    <property type="entry name" value="BRCT domain"/>
    <property type="match status" value="1"/>
</dbReference>
<evidence type="ECO:0000313" key="26">
    <source>
        <dbReference type="Proteomes" id="UP001374584"/>
    </source>
</evidence>
<dbReference type="InterPro" id="IPR044647">
    <property type="entry name" value="RTNLB17/18/21"/>
</dbReference>
<name>A0AAN9QGT2_PHACN</name>
<feature type="transmembrane region" description="Helical" evidence="20">
    <location>
        <begin position="363"/>
        <end position="379"/>
    </location>
</feature>
<dbReference type="CDD" id="cd17729">
    <property type="entry name" value="BRCT_CTDP1"/>
    <property type="match status" value="1"/>
</dbReference>
<dbReference type="EMBL" id="JAYMYR010000010">
    <property type="protein sequence ID" value="KAK7334817.1"/>
    <property type="molecule type" value="Genomic_DNA"/>
</dbReference>
<dbReference type="Gene3D" id="3.40.50.10190">
    <property type="entry name" value="BRCT domain"/>
    <property type="match status" value="1"/>
</dbReference>
<evidence type="ECO:0000259" key="23">
    <source>
        <dbReference type="PROSITE" id="PS50845"/>
    </source>
</evidence>
<evidence type="ECO:0000256" key="2">
    <source>
        <dbReference type="ARBA" id="ARBA00001941"/>
    </source>
</evidence>
<evidence type="ECO:0000256" key="14">
    <source>
        <dbReference type="ARBA" id="ARBA00023136"/>
    </source>
</evidence>
<proteinExistence type="predicted"/>
<evidence type="ECO:0000256" key="6">
    <source>
        <dbReference type="ARBA" id="ARBA00022491"/>
    </source>
</evidence>
<dbReference type="GO" id="GO:0005789">
    <property type="term" value="C:endoplasmic reticulum membrane"/>
    <property type="evidence" value="ECO:0007669"/>
    <property type="project" value="UniProtKB-SubCell"/>
</dbReference>
<evidence type="ECO:0000259" key="22">
    <source>
        <dbReference type="PROSITE" id="PS50172"/>
    </source>
</evidence>
<accession>A0AAN9QGT2</accession>
<evidence type="ECO:0000256" key="10">
    <source>
        <dbReference type="ARBA" id="ARBA00022824"/>
    </source>
</evidence>
<keyword evidence="6" id="KW-0678">Repressor</keyword>
<dbReference type="NCBIfam" id="TIGR02250">
    <property type="entry name" value="FCP1_euk"/>
    <property type="match status" value="1"/>
</dbReference>
<keyword evidence="16" id="KW-0539">Nucleus</keyword>
<comment type="catalytic activity">
    <reaction evidence="18">
        <text>O-phospho-L-threonyl-[protein] + H2O = L-threonyl-[protein] + phosphate</text>
        <dbReference type="Rhea" id="RHEA:47004"/>
        <dbReference type="Rhea" id="RHEA-COMP:11060"/>
        <dbReference type="Rhea" id="RHEA-COMP:11605"/>
        <dbReference type="ChEBI" id="CHEBI:15377"/>
        <dbReference type="ChEBI" id="CHEBI:30013"/>
        <dbReference type="ChEBI" id="CHEBI:43474"/>
        <dbReference type="ChEBI" id="CHEBI:61977"/>
        <dbReference type="EC" id="3.1.3.16"/>
    </reaction>
</comment>
<comment type="cofactor">
    <cofactor evidence="3">
        <name>Mg(2+)</name>
        <dbReference type="ChEBI" id="CHEBI:18420"/>
    </cofactor>
</comment>
<feature type="domain" description="Reticulon" evidence="23">
    <location>
        <begin position="350"/>
        <end position="513"/>
    </location>
</feature>
<keyword evidence="15" id="KW-0804">Transcription</keyword>
<evidence type="ECO:0000256" key="3">
    <source>
        <dbReference type="ARBA" id="ARBA00001946"/>
    </source>
</evidence>
<dbReference type="GO" id="GO:0003723">
    <property type="term" value="F:RNA binding"/>
    <property type="evidence" value="ECO:0007669"/>
    <property type="project" value="UniProtKB-KW"/>
</dbReference>
<dbReference type="AlphaFoldDB" id="A0AAN9QGT2"/>
<evidence type="ECO:0000256" key="18">
    <source>
        <dbReference type="ARBA" id="ARBA00048336"/>
    </source>
</evidence>
<feature type="region of interest" description="Disordered" evidence="21">
    <location>
        <begin position="139"/>
        <end position="168"/>
    </location>
</feature>
<gene>
    <name evidence="25" type="ORF">VNO80_26582</name>
</gene>
<dbReference type="FunFam" id="3.40.50.1000:FF:000125">
    <property type="entry name" value="RNA polymerase II C-terminal domain phosphatase-like 4"/>
    <property type="match status" value="1"/>
</dbReference>
<evidence type="ECO:0000256" key="13">
    <source>
        <dbReference type="ARBA" id="ARBA00023015"/>
    </source>
</evidence>
<dbReference type="InterPro" id="IPR036412">
    <property type="entry name" value="HAD-like_sf"/>
</dbReference>
<dbReference type="InterPro" id="IPR023214">
    <property type="entry name" value="HAD_sf"/>
</dbReference>
<dbReference type="InterPro" id="IPR036420">
    <property type="entry name" value="BRCT_dom_sf"/>
</dbReference>
<keyword evidence="26" id="KW-1185">Reference proteome</keyword>
<evidence type="ECO:0000313" key="25">
    <source>
        <dbReference type="EMBL" id="KAK7334817.1"/>
    </source>
</evidence>
<feature type="region of interest" description="Disordered" evidence="21">
    <location>
        <begin position="212"/>
        <end position="254"/>
    </location>
</feature>
<dbReference type="InterPro" id="IPR003388">
    <property type="entry name" value="Reticulon"/>
</dbReference>
<organism evidence="25 26">
    <name type="scientific">Phaseolus coccineus</name>
    <name type="common">Scarlet runner bean</name>
    <name type="synonym">Phaseolus multiflorus</name>
    <dbReference type="NCBI Taxonomy" id="3886"/>
    <lineage>
        <taxon>Eukaryota</taxon>
        <taxon>Viridiplantae</taxon>
        <taxon>Streptophyta</taxon>
        <taxon>Embryophyta</taxon>
        <taxon>Tracheophyta</taxon>
        <taxon>Spermatophyta</taxon>
        <taxon>Magnoliopsida</taxon>
        <taxon>eudicotyledons</taxon>
        <taxon>Gunneridae</taxon>
        <taxon>Pentapetalae</taxon>
        <taxon>rosids</taxon>
        <taxon>fabids</taxon>
        <taxon>Fabales</taxon>
        <taxon>Fabaceae</taxon>
        <taxon>Papilionoideae</taxon>
        <taxon>50 kb inversion clade</taxon>
        <taxon>NPAAA clade</taxon>
        <taxon>indigoferoid/millettioid clade</taxon>
        <taxon>Phaseoleae</taxon>
        <taxon>Phaseolus</taxon>
    </lineage>
</organism>
<comment type="subunit">
    <text evidence="19">Interacts with RAP74.</text>
</comment>
<feature type="transmembrane region" description="Helical" evidence="20">
    <location>
        <begin position="523"/>
        <end position="552"/>
    </location>
</feature>
<feature type="region of interest" description="Disordered" evidence="21">
    <location>
        <begin position="30"/>
        <end position="71"/>
    </location>
</feature>
<keyword evidence="14 20" id="KW-0472">Membrane</keyword>
<keyword evidence="12 20" id="KW-1133">Transmembrane helix</keyword>
<dbReference type="CDD" id="cd07521">
    <property type="entry name" value="HAD_FCP1-like"/>
    <property type="match status" value="1"/>
</dbReference>
<dbReference type="InterPro" id="IPR004274">
    <property type="entry name" value="FCP1_dom"/>
</dbReference>
<evidence type="ECO:0000256" key="4">
    <source>
        <dbReference type="ARBA" id="ARBA00004123"/>
    </source>
</evidence>
<sequence length="1114" mass="125397">MDVSRRIVRDRCSVVAGSVWESRMKSDEVGGGVKVFSGEQGSEEGGNGGTRLKRSQTGGVGATGKRKSWKLERSEGLENKQIQTGRRKVEQCKNLNVSSDSLKKSPNQVRKEKNEGIGASVCTRRKRSEVGECGEKNIGQLRKNKPDTTKNVGDEDGGNAIQVRKDKSEFDRALHDKLAGGSGRTVIDNGKNDNDENCKDFDVCLEKVISSSSDDASMVKCPPVHVVGDSNDDDDEEDEEEEEEEEMDDEEEIESFDVKEINAAESKVVNKPEKEFMNVPEKQKTEKALSTDRQFHQKHEELPSVPFTVKPSPPIRNLSTINQNFSKADSIPKAEEYYSFPQSQNKLQSLVDLIMWKDISRSAFIFGIGTFTIVSLSYAKDINLSLISVISYLGLIYLAVIFLYRSLICRGVIDVESTNYVLGEEEAIWVLKLILPYLNEFLSQLRTMFSGDPGTTIKLAISFFVLARCGSSITIWNMAKFCFFGFFTVPRVCSTYSAQLTTFANFWIGRFRDAWDSCSHKKLVALAIFGLVWNLSSLVARIWSVFVLFVAFRYYQQHYLVRDEWVEDEAGCGEKWQDPVGVKVRMQRQQHAPNLFETQKINGITALAKRSTEGFETATATVPPPPNISSKPLTVLLLKTCSGDLIQGKELWYSCEATSGLTSSLAFTSVQMSVVTDSPVHSSNSDDFIAFLDAELGASSPESSPDKEAENQDELESVRIKRRKIESTEETEGSTSEGIIKQNLETSVEVDVCTHPGSFGSMCIRCGQKLDGKSGVTFGYIHKGLRLHDEEISRLRNTDMKSLLCRKKLYLVLDLDHTLLNSTLLAHLSSEESHLLNQTDSLQDVSKGSLFKLEHMHMMTKLRPFVRSFLKEATEMFEMYIYTMGDRPYALEMAKLLDPQGEYFNAKVISRDDGTQKHQKGLDVVLGQESAVLILDDTEHAWMKHKDNLILMERYHFFASSCRQFGFNCKSPAELRNDENETDGALAKILKVLKQVHCTFFDKHQEDDDLVNRDVRQVLSSVRSEVLSGCVIVFSRIFHGALPSLRKMAEQMGATCLAEVDPSVTHIVATDAGTEKSRWALKEKKFLVHPRWIEAANYFWEKQPEENFIIKKKQ</sequence>
<keyword evidence="13" id="KW-0805">Transcription regulation</keyword>
<keyword evidence="11" id="KW-0694">RNA-binding</keyword>
<evidence type="ECO:0000256" key="9">
    <source>
        <dbReference type="ARBA" id="ARBA00022801"/>
    </source>
</evidence>
<dbReference type="PROSITE" id="PS50172">
    <property type="entry name" value="BRCT"/>
    <property type="match status" value="1"/>
</dbReference>
<dbReference type="Pfam" id="PF02453">
    <property type="entry name" value="Reticulon"/>
    <property type="match status" value="1"/>
</dbReference>
<dbReference type="GO" id="GO:0005634">
    <property type="term" value="C:nucleus"/>
    <property type="evidence" value="ECO:0007669"/>
    <property type="project" value="UniProtKB-SubCell"/>
</dbReference>
<dbReference type="Pfam" id="PF03031">
    <property type="entry name" value="NIF"/>
    <property type="match status" value="1"/>
</dbReference>
<feature type="transmembrane region" description="Helical" evidence="20">
    <location>
        <begin position="385"/>
        <end position="404"/>
    </location>
</feature>
<feature type="domain" description="BRCT" evidence="22">
    <location>
        <begin position="1022"/>
        <end position="1110"/>
    </location>
</feature>
<comment type="catalytic activity">
    <reaction evidence="17">
        <text>O-phospho-L-seryl-[protein] + H2O = L-seryl-[protein] + phosphate</text>
        <dbReference type="Rhea" id="RHEA:20629"/>
        <dbReference type="Rhea" id="RHEA-COMP:9863"/>
        <dbReference type="Rhea" id="RHEA-COMP:11604"/>
        <dbReference type="ChEBI" id="CHEBI:15377"/>
        <dbReference type="ChEBI" id="CHEBI:29999"/>
        <dbReference type="ChEBI" id="CHEBI:43474"/>
        <dbReference type="ChEBI" id="CHEBI:83421"/>
        <dbReference type="EC" id="3.1.3.16"/>
    </reaction>
</comment>
<comment type="caution">
    <text evidence="25">The sequence shown here is derived from an EMBL/GenBank/DDBJ whole genome shotgun (WGS) entry which is preliminary data.</text>
</comment>
<evidence type="ECO:0000256" key="16">
    <source>
        <dbReference type="ARBA" id="ARBA00023242"/>
    </source>
</evidence>
<reference evidence="25 26" key="1">
    <citation type="submission" date="2024-01" db="EMBL/GenBank/DDBJ databases">
        <title>The genomes of 5 underutilized Papilionoideae crops provide insights into root nodulation and disease resistanc.</title>
        <authorList>
            <person name="Jiang F."/>
        </authorList>
    </citation>
    <scope>NUCLEOTIDE SEQUENCE [LARGE SCALE GENOMIC DNA]</scope>
    <source>
        <strain evidence="25">JINMINGXINNONG_FW02</strain>
        <tissue evidence="25">Leaves</tissue>
    </source>
</reference>
<comment type="cofactor">
    <cofactor evidence="1">
        <name>Mn(2+)</name>
        <dbReference type="ChEBI" id="CHEBI:29035"/>
    </cofactor>
</comment>
<evidence type="ECO:0000256" key="15">
    <source>
        <dbReference type="ARBA" id="ARBA00023163"/>
    </source>
</evidence>
<keyword evidence="7 20" id="KW-0812">Transmembrane</keyword>
<dbReference type="PANTHER" id="PTHR46626">
    <property type="entry name" value="RETICULON-LIKE PROTEIN B17"/>
    <property type="match status" value="1"/>
</dbReference>